<dbReference type="OrthoDB" id="10577362at2759"/>
<reference evidence="3 4" key="1">
    <citation type="journal article" date="2017" name="PLoS Biol.">
        <title>The sea cucumber genome provides insights into morphological evolution and visceral regeneration.</title>
        <authorList>
            <person name="Zhang X."/>
            <person name="Sun L."/>
            <person name="Yuan J."/>
            <person name="Sun Y."/>
            <person name="Gao Y."/>
            <person name="Zhang L."/>
            <person name="Li S."/>
            <person name="Dai H."/>
            <person name="Hamel J.F."/>
            <person name="Liu C."/>
            <person name="Yu Y."/>
            <person name="Liu S."/>
            <person name="Lin W."/>
            <person name="Guo K."/>
            <person name="Jin S."/>
            <person name="Xu P."/>
            <person name="Storey K.B."/>
            <person name="Huan P."/>
            <person name="Zhang T."/>
            <person name="Zhou Y."/>
            <person name="Zhang J."/>
            <person name="Lin C."/>
            <person name="Li X."/>
            <person name="Xing L."/>
            <person name="Huo D."/>
            <person name="Sun M."/>
            <person name="Wang L."/>
            <person name="Mercier A."/>
            <person name="Li F."/>
            <person name="Yang H."/>
            <person name="Xiang J."/>
        </authorList>
    </citation>
    <scope>NUCLEOTIDE SEQUENCE [LARGE SCALE GENOMIC DNA]</scope>
    <source>
        <strain evidence="3">Shaxun</strain>
        <tissue evidence="3">Muscle</tissue>
    </source>
</reference>
<feature type="compositionally biased region" description="Low complexity" evidence="1">
    <location>
        <begin position="158"/>
        <end position="187"/>
    </location>
</feature>
<keyword evidence="2" id="KW-0472">Membrane</keyword>
<sequence>MDSRAMSSRGGGSFRNIFVVVLLASVFVLGYRYSTLRRKFEDQNMVLVERDYEVRDKQEEASGFQRQLADSDTAKQQCEATLEKERKDNRETRDGLEGKVKELEATKNNLQTQLNECKDKNTEIDNLKKEKEGIQNEANQLRQEKDELQRLLDETKRQLQQARNPQPNPAQEKQEQAAQPAQPAQPADKQEENPAAKQPDAQVWKEKELKGTERIALVKFFFIEE</sequence>
<keyword evidence="2" id="KW-0812">Transmembrane</keyword>
<feature type="transmembrane region" description="Helical" evidence="2">
    <location>
        <begin position="12"/>
        <end position="31"/>
    </location>
</feature>
<protein>
    <submittedName>
        <fullName evidence="3">Uncharacterized protein</fullName>
    </submittedName>
</protein>
<organism evidence="3 4">
    <name type="scientific">Stichopus japonicus</name>
    <name type="common">Sea cucumber</name>
    <dbReference type="NCBI Taxonomy" id="307972"/>
    <lineage>
        <taxon>Eukaryota</taxon>
        <taxon>Metazoa</taxon>
        <taxon>Echinodermata</taxon>
        <taxon>Eleutherozoa</taxon>
        <taxon>Echinozoa</taxon>
        <taxon>Holothuroidea</taxon>
        <taxon>Aspidochirotacea</taxon>
        <taxon>Aspidochirotida</taxon>
        <taxon>Stichopodidae</taxon>
        <taxon>Apostichopus</taxon>
    </lineage>
</organism>
<dbReference type="AlphaFoldDB" id="A0A2G8JNI8"/>
<proteinExistence type="predicted"/>
<evidence type="ECO:0000313" key="3">
    <source>
        <dbReference type="EMBL" id="PIK37265.1"/>
    </source>
</evidence>
<keyword evidence="4" id="KW-1185">Reference proteome</keyword>
<evidence type="ECO:0000256" key="1">
    <source>
        <dbReference type="SAM" id="MobiDB-lite"/>
    </source>
</evidence>
<feature type="region of interest" description="Disordered" evidence="1">
    <location>
        <begin position="82"/>
        <end position="101"/>
    </location>
</feature>
<feature type="region of interest" description="Disordered" evidence="1">
    <location>
        <begin position="156"/>
        <end position="209"/>
    </location>
</feature>
<comment type="caution">
    <text evidence="3">The sequence shown here is derived from an EMBL/GenBank/DDBJ whole genome shotgun (WGS) entry which is preliminary data.</text>
</comment>
<name>A0A2G8JNI8_STIJA</name>
<dbReference type="Proteomes" id="UP000230750">
    <property type="component" value="Unassembled WGS sequence"/>
</dbReference>
<keyword evidence="2" id="KW-1133">Transmembrane helix</keyword>
<dbReference type="Gene3D" id="1.10.287.1490">
    <property type="match status" value="1"/>
</dbReference>
<accession>A0A2G8JNI8</accession>
<dbReference type="EMBL" id="MRZV01001526">
    <property type="protein sequence ID" value="PIK37265.1"/>
    <property type="molecule type" value="Genomic_DNA"/>
</dbReference>
<evidence type="ECO:0000313" key="4">
    <source>
        <dbReference type="Proteomes" id="UP000230750"/>
    </source>
</evidence>
<gene>
    <name evidence="3" type="ORF">BSL78_25896</name>
</gene>
<evidence type="ECO:0000256" key="2">
    <source>
        <dbReference type="SAM" id="Phobius"/>
    </source>
</evidence>